<dbReference type="SMART" id="SM00406">
    <property type="entry name" value="IGv"/>
    <property type="match status" value="2"/>
</dbReference>
<dbReference type="Ensembl" id="ENSACIT00000010831.1">
    <property type="protein sequence ID" value="ENSACIP00000010529.1"/>
    <property type="gene ID" value="ENSACIG00000008240.1"/>
</dbReference>
<dbReference type="GO" id="GO:0006955">
    <property type="term" value="P:immune response"/>
    <property type="evidence" value="ECO:0007669"/>
    <property type="project" value="TreeGrafter"/>
</dbReference>
<protein>
    <recommendedName>
        <fullName evidence="12">Ig-like domain-containing protein</fullName>
    </recommendedName>
</protein>
<keyword evidence="14" id="KW-1185">Reference proteome</keyword>
<dbReference type="SUPFAM" id="SSF48726">
    <property type="entry name" value="Immunoglobulin"/>
    <property type="match status" value="2"/>
</dbReference>
<reference evidence="13" key="1">
    <citation type="submission" date="2025-08" db="UniProtKB">
        <authorList>
            <consortium name="Ensembl"/>
        </authorList>
    </citation>
    <scope>IDENTIFICATION</scope>
</reference>
<evidence type="ECO:0000259" key="12">
    <source>
        <dbReference type="PROSITE" id="PS50835"/>
    </source>
</evidence>
<sequence length="257" mass="29476">VLLLHRFRYLIQMFELCSVCLCVADAEVSCVFMESCILPCNFQGDSDGDAFIKWTLMKDIQTSIHSYFSNQDQLTQQDAHFRGRTSLFKEQISLGNASLQLKWVVFQDEGRYKCSSRGNNDSPETFHCQDVTRLVKDTEVSCIFTERCVLPCSYRGTDVVIHWYQVSAGDLRVHSFYYNKDQLADQNQHFRGRTSLFKDQISTGNASLQLTGVEVQDEGRYKCYTSTYSGAYESFINLKIHVQGNRDSFSDLKVNGM</sequence>
<reference evidence="13" key="2">
    <citation type="submission" date="2025-09" db="UniProtKB">
        <authorList>
            <consortium name="Ensembl"/>
        </authorList>
    </citation>
    <scope>IDENTIFICATION</scope>
</reference>
<dbReference type="FunFam" id="2.60.40.10:FF:000142">
    <property type="entry name" value="V-set domain-containing T-cell activation inhibitor 1"/>
    <property type="match status" value="2"/>
</dbReference>
<evidence type="ECO:0000256" key="11">
    <source>
        <dbReference type="SAM" id="SignalP"/>
    </source>
</evidence>
<dbReference type="GeneTree" id="ENSGT00940000163670"/>
<keyword evidence="6" id="KW-0472">Membrane</keyword>
<dbReference type="STRING" id="61819.ENSACIP00000010529"/>
<dbReference type="PANTHER" id="PTHR25466:SF14">
    <property type="entry name" value="BUTYROPHILIN SUBFAMILY 2 MEMBER A2-LIKE-RELATED"/>
    <property type="match status" value="1"/>
</dbReference>
<feature type="chain" id="PRO_5018612220" description="Ig-like domain-containing protein" evidence="11">
    <location>
        <begin position="27"/>
        <end position="257"/>
    </location>
</feature>
<evidence type="ECO:0000313" key="13">
    <source>
        <dbReference type="Ensembl" id="ENSACIP00000010529.1"/>
    </source>
</evidence>
<feature type="domain" description="Ig-like" evidence="12">
    <location>
        <begin position="123"/>
        <end position="239"/>
    </location>
</feature>
<dbReference type="GO" id="GO:0007166">
    <property type="term" value="P:cell surface receptor signaling pathway"/>
    <property type="evidence" value="ECO:0007669"/>
    <property type="project" value="TreeGrafter"/>
</dbReference>
<organism evidence="13 14">
    <name type="scientific">Amphilophus citrinellus</name>
    <name type="common">Midas cichlid</name>
    <name type="synonym">Cichlasoma citrinellum</name>
    <dbReference type="NCBI Taxonomy" id="61819"/>
    <lineage>
        <taxon>Eukaryota</taxon>
        <taxon>Metazoa</taxon>
        <taxon>Chordata</taxon>
        <taxon>Craniata</taxon>
        <taxon>Vertebrata</taxon>
        <taxon>Euteleostomi</taxon>
        <taxon>Actinopterygii</taxon>
        <taxon>Neopterygii</taxon>
        <taxon>Teleostei</taxon>
        <taxon>Neoteleostei</taxon>
        <taxon>Acanthomorphata</taxon>
        <taxon>Ovalentaria</taxon>
        <taxon>Cichlomorphae</taxon>
        <taxon>Cichliformes</taxon>
        <taxon>Cichlidae</taxon>
        <taxon>New World cichlids</taxon>
        <taxon>Cichlasomatinae</taxon>
        <taxon>Heroini</taxon>
        <taxon>Amphilophus</taxon>
    </lineage>
</organism>
<proteinExistence type="predicted"/>
<feature type="signal peptide" evidence="11">
    <location>
        <begin position="1"/>
        <end position="26"/>
    </location>
</feature>
<evidence type="ECO:0000256" key="5">
    <source>
        <dbReference type="ARBA" id="ARBA00022989"/>
    </source>
</evidence>
<dbReference type="InterPro" id="IPR036179">
    <property type="entry name" value="Ig-like_dom_sf"/>
</dbReference>
<keyword evidence="2" id="KW-1003">Cell membrane</keyword>
<evidence type="ECO:0000256" key="7">
    <source>
        <dbReference type="ARBA" id="ARBA00023157"/>
    </source>
</evidence>
<keyword evidence="5" id="KW-1133">Transmembrane helix</keyword>
<keyword evidence="10" id="KW-0393">Immunoglobulin domain</keyword>
<keyword evidence="8" id="KW-0675">Receptor</keyword>
<dbReference type="InterPro" id="IPR013106">
    <property type="entry name" value="Ig_V-set"/>
</dbReference>
<dbReference type="InterPro" id="IPR013783">
    <property type="entry name" value="Ig-like_fold"/>
</dbReference>
<dbReference type="Pfam" id="PF07686">
    <property type="entry name" value="V-set"/>
    <property type="match status" value="2"/>
</dbReference>
<dbReference type="GO" id="GO:0042102">
    <property type="term" value="P:positive regulation of T cell proliferation"/>
    <property type="evidence" value="ECO:0007669"/>
    <property type="project" value="TreeGrafter"/>
</dbReference>
<keyword evidence="4 11" id="KW-0732">Signal</keyword>
<dbReference type="PANTHER" id="PTHR25466">
    <property type="entry name" value="T-LYMPHOCYTE ACTIVATION ANTIGEN"/>
    <property type="match status" value="1"/>
</dbReference>
<dbReference type="GO" id="GO:0031295">
    <property type="term" value="P:T cell costimulation"/>
    <property type="evidence" value="ECO:0007669"/>
    <property type="project" value="TreeGrafter"/>
</dbReference>
<accession>A0A3Q0RE87</accession>
<keyword evidence="7" id="KW-1015">Disulfide bond</keyword>
<evidence type="ECO:0000313" key="14">
    <source>
        <dbReference type="Proteomes" id="UP000261340"/>
    </source>
</evidence>
<dbReference type="InterPro" id="IPR007110">
    <property type="entry name" value="Ig-like_dom"/>
</dbReference>
<dbReference type="GO" id="GO:0009897">
    <property type="term" value="C:external side of plasma membrane"/>
    <property type="evidence" value="ECO:0007669"/>
    <property type="project" value="TreeGrafter"/>
</dbReference>
<evidence type="ECO:0000256" key="4">
    <source>
        <dbReference type="ARBA" id="ARBA00022729"/>
    </source>
</evidence>
<name>A0A3Q0RE87_AMPCI</name>
<evidence type="ECO:0000256" key="3">
    <source>
        <dbReference type="ARBA" id="ARBA00022692"/>
    </source>
</evidence>
<dbReference type="SMART" id="SM00409">
    <property type="entry name" value="IG"/>
    <property type="match status" value="2"/>
</dbReference>
<dbReference type="GO" id="GO:0042130">
    <property type="term" value="P:negative regulation of T cell proliferation"/>
    <property type="evidence" value="ECO:0007669"/>
    <property type="project" value="TreeGrafter"/>
</dbReference>
<evidence type="ECO:0000256" key="9">
    <source>
        <dbReference type="ARBA" id="ARBA00023180"/>
    </source>
</evidence>
<dbReference type="Proteomes" id="UP000261340">
    <property type="component" value="Unplaced"/>
</dbReference>
<dbReference type="AlphaFoldDB" id="A0A3Q0RE87"/>
<feature type="domain" description="Ig-like" evidence="12">
    <location>
        <begin position="38"/>
        <end position="114"/>
    </location>
</feature>
<keyword evidence="9" id="KW-0325">Glycoprotein</keyword>
<keyword evidence="3" id="KW-0812">Transmembrane</keyword>
<evidence type="ECO:0000256" key="8">
    <source>
        <dbReference type="ARBA" id="ARBA00023170"/>
    </source>
</evidence>
<dbReference type="InterPro" id="IPR003599">
    <property type="entry name" value="Ig_sub"/>
</dbReference>
<evidence type="ECO:0000256" key="6">
    <source>
        <dbReference type="ARBA" id="ARBA00023136"/>
    </source>
</evidence>
<dbReference type="CDD" id="cd16091">
    <property type="entry name" value="IgV_HHLA2"/>
    <property type="match status" value="1"/>
</dbReference>
<dbReference type="GO" id="GO:0071222">
    <property type="term" value="P:cellular response to lipopolysaccharide"/>
    <property type="evidence" value="ECO:0007669"/>
    <property type="project" value="TreeGrafter"/>
</dbReference>
<dbReference type="Gene3D" id="2.60.40.10">
    <property type="entry name" value="Immunoglobulins"/>
    <property type="match status" value="2"/>
</dbReference>
<evidence type="ECO:0000256" key="2">
    <source>
        <dbReference type="ARBA" id="ARBA00022475"/>
    </source>
</evidence>
<dbReference type="InterPro" id="IPR051713">
    <property type="entry name" value="T-cell_Activation_Regulation"/>
</dbReference>
<comment type="subcellular location">
    <subcellularLocation>
        <location evidence="1">Cell membrane</location>
        <topology evidence="1">Single-pass type I membrane protein</topology>
    </subcellularLocation>
</comment>
<dbReference type="PROSITE" id="PS50835">
    <property type="entry name" value="IG_LIKE"/>
    <property type="match status" value="2"/>
</dbReference>
<evidence type="ECO:0000256" key="10">
    <source>
        <dbReference type="ARBA" id="ARBA00023319"/>
    </source>
</evidence>
<evidence type="ECO:0000256" key="1">
    <source>
        <dbReference type="ARBA" id="ARBA00004251"/>
    </source>
</evidence>